<evidence type="ECO:0000256" key="3">
    <source>
        <dbReference type="ARBA" id="ARBA00022692"/>
    </source>
</evidence>
<evidence type="ECO:0000313" key="8">
    <source>
        <dbReference type="EMBL" id="AAZ23864.1"/>
    </source>
</evidence>
<dbReference type="PANTHER" id="PTHR12906:SF0">
    <property type="entry name" value="GEL COMPLEX SUBUNIT OPTI"/>
    <property type="match status" value="1"/>
</dbReference>
<dbReference type="Pfam" id="PF07019">
    <property type="entry name" value="EMC6"/>
    <property type="match status" value="1"/>
</dbReference>
<comment type="subcellular location">
    <subcellularLocation>
        <location evidence="1">Endoplasmic reticulum membrane</location>
        <topology evidence="1">Multi-pass membrane protein</topology>
    </subcellularLocation>
</comment>
<accession>Q49I45</accession>
<name>Q49I45_OXYTR</name>
<evidence type="ECO:0000256" key="7">
    <source>
        <dbReference type="SAM" id="Phobius"/>
    </source>
</evidence>
<evidence type="ECO:0000256" key="4">
    <source>
        <dbReference type="ARBA" id="ARBA00022824"/>
    </source>
</evidence>
<feature type="transmembrane region" description="Helical" evidence="7">
    <location>
        <begin position="43"/>
        <end position="76"/>
    </location>
</feature>
<comment type="similarity">
    <text evidence="2">Belongs to the EMC6 family.</text>
</comment>
<keyword evidence="4" id="KW-0256">Endoplasmic reticulum</keyword>
<feature type="transmembrane region" description="Helical" evidence="7">
    <location>
        <begin position="96"/>
        <end position="114"/>
    </location>
</feature>
<dbReference type="PANTHER" id="PTHR12906">
    <property type="entry name" value="PROTEIN C20ORF24 RAB5-INTERACTING PROTEIN"/>
    <property type="match status" value="1"/>
</dbReference>
<evidence type="ECO:0000256" key="2">
    <source>
        <dbReference type="ARBA" id="ARBA00009436"/>
    </source>
</evidence>
<evidence type="ECO:0000256" key="6">
    <source>
        <dbReference type="ARBA" id="ARBA00023136"/>
    </source>
</evidence>
<sequence length="115" mass="13373">MFQYHNTLYQYINTFVIFQNTITIKLIQDELLNFVFWCRQSIALVFGLGAGILGFTGAYVIITFFIALFLLSYVYYSKVLDINDEDFGQNELFMEGVGNAFGLFMLCWILTHTFI</sequence>
<dbReference type="GO" id="GO:0005739">
    <property type="term" value="C:mitochondrion"/>
    <property type="evidence" value="ECO:0007669"/>
    <property type="project" value="GOC"/>
</dbReference>
<reference evidence="8" key="1">
    <citation type="submission" date="2005-01" db="EMBL/GenBank/DDBJ databases">
        <title>Gene structure of the ciliate Sterkiella histriomuscorum based on a combined analysis of DNA and cDNA sequences from twenty one macronuclear chromosomes.</title>
        <authorList>
            <person name="Lescasse R."/>
            <person name="Yang T."/>
            <person name="Grisvard J."/>
            <person name="Villalobo E."/>
            <person name="Moch C."/>
            <person name="Baroin-Tourancheau A."/>
            <person name="Morin L."/>
        </authorList>
    </citation>
    <scope>NUCLEOTIDE SEQUENCE</scope>
</reference>
<dbReference type="InterPro" id="IPR029008">
    <property type="entry name" value="EMC6-like"/>
</dbReference>
<dbReference type="EMBL" id="AY883860">
    <property type="protein sequence ID" value="AAZ23864.1"/>
    <property type="molecule type" value="Genomic_DNA"/>
</dbReference>
<dbReference type="AlphaFoldDB" id="Q49I45"/>
<proteinExistence type="inferred from homology"/>
<keyword evidence="5 7" id="KW-1133">Transmembrane helix</keyword>
<keyword evidence="6 7" id="KW-0472">Membrane</keyword>
<dbReference type="InterPro" id="IPR010742">
    <property type="entry name" value="RCAF1"/>
</dbReference>
<evidence type="ECO:0000256" key="5">
    <source>
        <dbReference type="ARBA" id="ARBA00022989"/>
    </source>
</evidence>
<organism evidence="8">
    <name type="scientific">Oxytricha trifallax</name>
    <name type="common">Sterkiella histriomuscorum</name>
    <dbReference type="NCBI Taxonomy" id="94289"/>
    <lineage>
        <taxon>Eukaryota</taxon>
        <taxon>Sar</taxon>
        <taxon>Alveolata</taxon>
        <taxon>Ciliophora</taxon>
        <taxon>Intramacronucleata</taxon>
        <taxon>Spirotrichea</taxon>
        <taxon>Stichotrichia</taxon>
        <taxon>Sporadotrichida</taxon>
        <taxon>Oxytrichidae</taxon>
        <taxon>Stylonychinae</taxon>
        <taxon>Sterkiella</taxon>
    </lineage>
</organism>
<dbReference type="GO" id="GO:0097250">
    <property type="term" value="P:mitochondrial respirasome assembly"/>
    <property type="evidence" value="ECO:0007669"/>
    <property type="project" value="InterPro"/>
</dbReference>
<evidence type="ECO:0000256" key="1">
    <source>
        <dbReference type="ARBA" id="ARBA00004477"/>
    </source>
</evidence>
<keyword evidence="3 7" id="KW-0812">Transmembrane</keyword>
<dbReference type="GO" id="GO:0005789">
    <property type="term" value="C:endoplasmic reticulum membrane"/>
    <property type="evidence" value="ECO:0007669"/>
    <property type="project" value="UniProtKB-SubCell"/>
</dbReference>
<protein>
    <submittedName>
        <fullName evidence="8">Rab5-interacting protein</fullName>
    </submittedName>
</protein>